<dbReference type="Proteomes" id="UP000077098">
    <property type="component" value="Unassembled WGS sequence"/>
</dbReference>
<dbReference type="InterPro" id="IPR050275">
    <property type="entry name" value="PGM_Phosphatase"/>
</dbReference>
<dbReference type="PANTHER" id="PTHR48100:SF1">
    <property type="entry name" value="HISTIDINE PHOSPHATASE FAMILY PROTEIN-RELATED"/>
    <property type="match status" value="1"/>
</dbReference>
<evidence type="ECO:0000313" key="3">
    <source>
        <dbReference type="EMBL" id="OAE39535.1"/>
    </source>
</evidence>
<evidence type="ECO:0000256" key="2">
    <source>
        <dbReference type="PIRSR" id="PIRSR613078-2"/>
    </source>
</evidence>
<sequence>MKNIYVVTHPQSVHHIENRVGGWYDTGLTPHGRNDAEAAAERLAMLVGGEPVEIVSSDLLRAAQTAEIIAERFGQPMETMRDLREMSYGEAEGMPQQWLDERQIPAPHHNRLDHRGGIADGETRREFAERVYRAVDMIIARPCPTQIIVTHGFALTFVIAAWIKMPIDGAGYVSFPARSGSITHLKEDDYWQNRAVVSLANVSHLQDLASR</sequence>
<dbReference type="GO" id="GO:0016791">
    <property type="term" value="F:phosphatase activity"/>
    <property type="evidence" value="ECO:0007669"/>
    <property type="project" value="TreeGrafter"/>
</dbReference>
<feature type="binding site" evidence="2">
    <location>
        <position position="61"/>
    </location>
    <ligand>
        <name>substrate</name>
    </ligand>
</feature>
<name>A0A176X243_AGRTU</name>
<dbReference type="InterPro" id="IPR013078">
    <property type="entry name" value="His_Pase_superF_clade-1"/>
</dbReference>
<dbReference type="Pfam" id="PF00300">
    <property type="entry name" value="His_Phos_1"/>
    <property type="match status" value="1"/>
</dbReference>
<feature type="binding site" evidence="2">
    <location>
        <begin position="85"/>
        <end position="88"/>
    </location>
    <ligand>
        <name>substrate</name>
    </ligand>
</feature>
<gene>
    <name evidence="3" type="ORF">A7J57_24565</name>
</gene>
<dbReference type="CDD" id="cd07067">
    <property type="entry name" value="HP_PGM_like"/>
    <property type="match status" value="1"/>
</dbReference>
<dbReference type="SMART" id="SM00855">
    <property type="entry name" value="PGAM"/>
    <property type="match status" value="1"/>
</dbReference>
<organism evidence="3 4">
    <name type="scientific">Agrobacterium tumefaciens</name>
    <dbReference type="NCBI Taxonomy" id="358"/>
    <lineage>
        <taxon>Bacteria</taxon>
        <taxon>Pseudomonadati</taxon>
        <taxon>Pseudomonadota</taxon>
        <taxon>Alphaproteobacteria</taxon>
        <taxon>Hyphomicrobiales</taxon>
        <taxon>Rhizobiaceae</taxon>
        <taxon>Rhizobium/Agrobacterium group</taxon>
        <taxon>Agrobacterium</taxon>
        <taxon>Agrobacterium tumefaciens complex</taxon>
    </lineage>
</organism>
<dbReference type="AlphaFoldDB" id="A0A176X243"/>
<dbReference type="PANTHER" id="PTHR48100">
    <property type="entry name" value="BROAD-SPECIFICITY PHOSPHATASE YOR283W-RELATED"/>
    <property type="match status" value="1"/>
</dbReference>
<dbReference type="InterPro" id="IPR029033">
    <property type="entry name" value="His_PPase_superfam"/>
</dbReference>
<dbReference type="RefSeq" id="WP_063950775.1">
    <property type="nucleotide sequence ID" value="NZ_LXPS01000037.1"/>
</dbReference>
<evidence type="ECO:0000256" key="1">
    <source>
        <dbReference type="PIRSR" id="PIRSR613078-1"/>
    </source>
</evidence>
<keyword evidence="3" id="KW-0808">Transferase</keyword>
<evidence type="ECO:0000313" key="4">
    <source>
        <dbReference type="Proteomes" id="UP000077098"/>
    </source>
</evidence>
<dbReference type="GO" id="GO:0016301">
    <property type="term" value="F:kinase activity"/>
    <property type="evidence" value="ECO:0007669"/>
    <property type="project" value="UniProtKB-KW"/>
</dbReference>
<dbReference type="GO" id="GO:0005737">
    <property type="term" value="C:cytoplasm"/>
    <property type="evidence" value="ECO:0007669"/>
    <property type="project" value="TreeGrafter"/>
</dbReference>
<keyword evidence="3" id="KW-0418">Kinase</keyword>
<feature type="active site" description="Proton donor/acceptor" evidence="1">
    <location>
        <position position="85"/>
    </location>
</feature>
<dbReference type="SUPFAM" id="SSF53254">
    <property type="entry name" value="Phosphoglycerate mutase-like"/>
    <property type="match status" value="1"/>
</dbReference>
<accession>A0A176X243</accession>
<comment type="caution">
    <text evidence="3">The sequence shown here is derived from an EMBL/GenBank/DDBJ whole genome shotgun (WGS) entry which is preliminary data.</text>
</comment>
<dbReference type="Gene3D" id="3.40.50.1240">
    <property type="entry name" value="Phosphoglycerate mutase-like"/>
    <property type="match status" value="1"/>
</dbReference>
<feature type="active site" description="Tele-phosphohistidine intermediate" evidence="1">
    <location>
        <position position="9"/>
    </location>
</feature>
<proteinExistence type="predicted"/>
<protein>
    <submittedName>
        <fullName evidence="3">Phosphoglycerate kinase</fullName>
    </submittedName>
</protein>
<reference evidence="3 4" key="1">
    <citation type="submission" date="2016-05" db="EMBL/GenBank/DDBJ databases">
        <authorList>
            <person name="Lavstsen T."/>
            <person name="Jespersen J.S."/>
        </authorList>
    </citation>
    <scope>NUCLEOTIDE SEQUENCE [LARGE SCALE GENOMIC DNA]</scope>
    <source>
        <strain evidence="3 4">KCJ1736</strain>
    </source>
</reference>
<dbReference type="EMBL" id="LXPS01000037">
    <property type="protein sequence ID" value="OAE39535.1"/>
    <property type="molecule type" value="Genomic_DNA"/>
</dbReference>